<sequence>MSMKNHPEGSLWRSIAPVAILPALFGLAVLLLHAPSGSVGTGDSVPLSLIDNAYFECQLSNVAVLPALGALLFLVCIPLTFFVFSYAMFKLLTVVLQLHQACFSAEEDLPPR</sequence>
<keyword evidence="1" id="KW-1133">Transmembrane helix</keyword>
<reference evidence="3" key="2">
    <citation type="submission" date="2014-11" db="EMBL/GenBank/DDBJ databases">
        <title>Draft genome sequence of Hydrogenophaga intermedia S1.</title>
        <authorList>
            <person name="Gan H.M."/>
            <person name="Chew T.H."/>
            <person name="Stolz A."/>
        </authorList>
    </citation>
    <scope>NUCLEOTIDE SEQUENCE [LARGE SCALE GENOMIC DNA]</scope>
    <source>
        <strain evidence="3">S1</strain>
    </source>
</reference>
<keyword evidence="3" id="KW-1185">Reference proteome</keyword>
<evidence type="ECO:0000256" key="1">
    <source>
        <dbReference type="SAM" id="Phobius"/>
    </source>
</evidence>
<evidence type="ECO:0000313" key="2">
    <source>
        <dbReference type="EMBL" id="CDN90533.1"/>
    </source>
</evidence>
<keyword evidence="1" id="KW-0472">Membrane</keyword>
<accession>A0A1L1PS43</accession>
<reference evidence="3" key="1">
    <citation type="submission" date="2014-02" db="EMBL/GenBank/DDBJ databases">
        <authorList>
            <person name="Gan H."/>
        </authorList>
    </citation>
    <scope>NUCLEOTIDE SEQUENCE [LARGE SCALE GENOMIC DNA]</scope>
    <source>
        <strain evidence="3">S1</strain>
    </source>
</reference>
<dbReference type="EMBL" id="CCAE010000090">
    <property type="protein sequence ID" value="CDN90533.1"/>
    <property type="molecule type" value="Genomic_DNA"/>
</dbReference>
<dbReference type="RefSeq" id="WP_035624652.1">
    <property type="nucleotide sequence ID" value="NZ_CCAE010000090.1"/>
</dbReference>
<dbReference type="Proteomes" id="UP000028878">
    <property type="component" value="Unassembled WGS sequence"/>
</dbReference>
<dbReference type="AlphaFoldDB" id="A0A1L1PS43"/>
<protein>
    <submittedName>
        <fullName evidence="2">Uncharacterized protein</fullName>
    </submittedName>
</protein>
<keyword evidence="1" id="KW-0812">Transmembrane</keyword>
<evidence type="ECO:0000313" key="3">
    <source>
        <dbReference type="Proteomes" id="UP000028878"/>
    </source>
</evidence>
<proteinExistence type="predicted"/>
<feature type="transmembrane region" description="Helical" evidence="1">
    <location>
        <begin position="64"/>
        <end position="89"/>
    </location>
</feature>
<gene>
    <name evidence="2" type="ORF">BN948_04978</name>
</gene>
<organism evidence="2 3">
    <name type="scientific">Hydrogenophaga intermedia</name>
    <dbReference type="NCBI Taxonomy" id="65786"/>
    <lineage>
        <taxon>Bacteria</taxon>
        <taxon>Pseudomonadati</taxon>
        <taxon>Pseudomonadota</taxon>
        <taxon>Betaproteobacteria</taxon>
        <taxon>Burkholderiales</taxon>
        <taxon>Comamonadaceae</taxon>
        <taxon>Hydrogenophaga</taxon>
    </lineage>
</organism>
<name>A0A1L1PS43_HYDIT</name>